<dbReference type="SUPFAM" id="SSF48056">
    <property type="entry name" value="Di-copper centre-containing domain"/>
    <property type="match status" value="1"/>
</dbReference>
<dbReference type="InterPro" id="IPR008922">
    <property type="entry name" value="Di-copper_centre_dom_sf"/>
</dbReference>
<evidence type="ECO:0000313" key="5">
    <source>
        <dbReference type="Proteomes" id="UP001610335"/>
    </source>
</evidence>
<dbReference type="EMBL" id="JBFXLS010000099">
    <property type="protein sequence ID" value="KAL2816645.1"/>
    <property type="molecule type" value="Genomic_DNA"/>
</dbReference>
<evidence type="ECO:0000259" key="2">
    <source>
        <dbReference type="Pfam" id="PF00372"/>
    </source>
</evidence>
<protein>
    <submittedName>
        <fullName evidence="4">Uncharacterized protein</fullName>
    </submittedName>
</protein>
<feature type="domain" description="Hemocyanin middle" evidence="2">
    <location>
        <begin position="163"/>
        <end position="387"/>
    </location>
</feature>
<evidence type="ECO:0000256" key="1">
    <source>
        <dbReference type="ARBA" id="ARBA00022723"/>
    </source>
</evidence>
<evidence type="ECO:0000313" key="4">
    <source>
        <dbReference type="EMBL" id="KAL2816645.1"/>
    </source>
</evidence>
<dbReference type="InterPro" id="IPR005203">
    <property type="entry name" value="Hemocyanin_C"/>
</dbReference>
<dbReference type="PANTHER" id="PTHR11511">
    <property type="entry name" value="LARVAL STORAGE PROTEIN/PHENOLOXIDASE"/>
    <property type="match status" value="1"/>
</dbReference>
<organism evidence="4 5">
    <name type="scientific">Aspergillus cavernicola</name>
    <dbReference type="NCBI Taxonomy" id="176166"/>
    <lineage>
        <taxon>Eukaryota</taxon>
        <taxon>Fungi</taxon>
        <taxon>Dikarya</taxon>
        <taxon>Ascomycota</taxon>
        <taxon>Pezizomycotina</taxon>
        <taxon>Eurotiomycetes</taxon>
        <taxon>Eurotiomycetidae</taxon>
        <taxon>Eurotiales</taxon>
        <taxon>Aspergillaceae</taxon>
        <taxon>Aspergillus</taxon>
        <taxon>Aspergillus subgen. Nidulantes</taxon>
    </lineage>
</organism>
<dbReference type="SUPFAM" id="SSF81296">
    <property type="entry name" value="E set domains"/>
    <property type="match status" value="1"/>
</dbReference>
<keyword evidence="5" id="KW-1185">Reference proteome</keyword>
<keyword evidence="1" id="KW-0479">Metal-binding</keyword>
<evidence type="ECO:0000259" key="3">
    <source>
        <dbReference type="Pfam" id="PF03723"/>
    </source>
</evidence>
<name>A0ABR4HMS7_9EURO</name>
<dbReference type="Pfam" id="PF03723">
    <property type="entry name" value="Hemocyanin_C"/>
    <property type="match status" value="1"/>
</dbReference>
<comment type="caution">
    <text evidence="4">The sequence shown here is derived from an EMBL/GenBank/DDBJ whole genome shotgun (WGS) entry which is preliminary data.</text>
</comment>
<dbReference type="Gene3D" id="1.10.1280.10">
    <property type="entry name" value="Di-copper center containing domain from catechol oxidase"/>
    <property type="match status" value="1"/>
</dbReference>
<dbReference type="Pfam" id="PF00372">
    <property type="entry name" value="Hemocyanin_M"/>
    <property type="match status" value="1"/>
</dbReference>
<dbReference type="Proteomes" id="UP001610335">
    <property type="component" value="Unassembled WGS sequence"/>
</dbReference>
<dbReference type="InterPro" id="IPR000896">
    <property type="entry name" value="Hemocyanin/hexamerin_mid_dom"/>
</dbReference>
<dbReference type="Gene3D" id="2.60.40.1520">
    <property type="entry name" value="Hemocyanin, C-terminal domain"/>
    <property type="match status" value="1"/>
</dbReference>
<dbReference type="InterPro" id="IPR014756">
    <property type="entry name" value="Ig_E-set"/>
</dbReference>
<dbReference type="PANTHER" id="PTHR11511:SF4">
    <property type="entry name" value="PHENOLOXIDASE 2-RELATED"/>
    <property type="match status" value="1"/>
</dbReference>
<dbReference type="InterPro" id="IPR013788">
    <property type="entry name" value="Hemocyanin/hexamerin"/>
</dbReference>
<reference evidence="4 5" key="1">
    <citation type="submission" date="2024-07" db="EMBL/GenBank/DDBJ databases">
        <title>Section-level genome sequencing and comparative genomics of Aspergillus sections Usti and Cavernicolus.</title>
        <authorList>
            <consortium name="Lawrence Berkeley National Laboratory"/>
            <person name="Nybo J.L."/>
            <person name="Vesth T.C."/>
            <person name="Theobald S."/>
            <person name="Frisvad J.C."/>
            <person name="Larsen T.O."/>
            <person name="Kjaerboelling I."/>
            <person name="Rothschild-Mancinelli K."/>
            <person name="Lyhne E.K."/>
            <person name="Kogle M.E."/>
            <person name="Barry K."/>
            <person name="Clum A."/>
            <person name="Na H."/>
            <person name="Ledsgaard L."/>
            <person name="Lin J."/>
            <person name="Lipzen A."/>
            <person name="Kuo A."/>
            <person name="Riley R."/>
            <person name="Mondo S."/>
            <person name="LaButti K."/>
            <person name="Haridas S."/>
            <person name="Pangalinan J."/>
            <person name="Salamov A.A."/>
            <person name="Simmons B.A."/>
            <person name="Magnuson J.K."/>
            <person name="Chen J."/>
            <person name="Drula E."/>
            <person name="Henrissat B."/>
            <person name="Wiebenga A."/>
            <person name="Lubbers R.J."/>
            <person name="Gomes A.C."/>
            <person name="Makela M.R."/>
            <person name="Stajich J."/>
            <person name="Grigoriev I.V."/>
            <person name="Mortensen U.H."/>
            <person name="De vries R.P."/>
            <person name="Baker S.E."/>
            <person name="Andersen M.R."/>
        </authorList>
    </citation>
    <scope>NUCLEOTIDE SEQUENCE [LARGE SCALE GENOMIC DNA]</scope>
    <source>
        <strain evidence="4 5">CBS 600.67</strain>
    </source>
</reference>
<accession>A0ABR4HMS7</accession>
<dbReference type="InterPro" id="IPR037020">
    <property type="entry name" value="Hemocyanin_C_sf"/>
</dbReference>
<proteinExistence type="predicted"/>
<dbReference type="PRINTS" id="PR00187">
    <property type="entry name" value="HAEMOCYANIN"/>
</dbReference>
<sequence>MTTAVNKWNRDVEQCRCPVHDSSSVSTPTSKVQVFKEVHEIFALPVQEYHEPYHGINPKHAETMKMVSLMLDAAGSKVEDGILRAKELLKERVNPELMRDALSVYLTHSKDAQQRKIFALPLKNHAFVLSARPVSLKTECTIRRLATVTGEICTADTLQGPALLSYWRDDYDFNDSHYHWHMVFRGAGGDNSKNVRIIDRQAELFLYTHSQMVARYETEGICWGLPLVRPWNLYDDVLEHGFAPLPALMEHYGGYPPFSSWYPIKNPGMPETLNVTISRAQLEEWRDNIYEAIRTPETKTKPLTLTGENCLNIIGGIFDAQYASLNELLEGCTVDEDQYGNLHNYGLGKFAEIAYRNNPTETSPYGLMISNFGAPRDPCFSPWYKHLQYFGRLAAAKYPQGITAHRAEVILSTLLIRPQDNTSPHYLGEGFTTFLGPPAVDLLESKAKLGHEPYEWSVEVKSSRKTPPSKDNDQNLALRFVIAAKDLQNDYHSWIEMGKVTVHLTDESTITTVRLDTDSAVVRKMRNYSEPHPNYNSPWSRCGWPQNMMLPVGKIEGMPFVAFCMATDDTVAQDNPTPEDQKYPDPRGMGYPFNRAWTQIVTTGKASISALISNTQCYPFITTSTLRTEPACAASTDMTYSIMITLCYTLVPS</sequence>
<feature type="domain" description="Hemocyanin C-terminal" evidence="3">
    <location>
        <begin position="514"/>
        <end position="599"/>
    </location>
</feature>
<gene>
    <name evidence="4" type="ORF">BDW59DRAFT_182397</name>
</gene>